<sequence length="75" mass="8301">MRTLELNIPNTIEETDEELRLLIAAKLYENGTLSSGQAAAVAGLSKREFIEILGDYQISLFSTSVEELELDIENA</sequence>
<dbReference type="Proteomes" id="UP000318453">
    <property type="component" value="Chromosome"/>
</dbReference>
<proteinExistence type="inferred from homology"/>
<dbReference type="EMBL" id="CP042326">
    <property type="protein sequence ID" value="QDZ40728.1"/>
    <property type="molecule type" value="Genomic_DNA"/>
</dbReference>
<name>A0A5B8NNT4_9CHRO</name>
<dbReference type="PANTHER" id="PTHR37525:SF1">
    <property type="entry name" value="UPF0175 PROTEIN SSL1255"/>
    <property type="match status" value="1"/>
</dbReference>
<dbReference type="PANTHER" id="PTHR37525">
    <property type="entry name" value="UPF0175 PROTEIN SSL1255"/>
    <property type="match status" value="1"/>
</dbReference>
<dbReference type="OrthoDB" id="15200at2"/>
<evidence type="ECO:0000313" key="3">
    <source>
        <dbReference type="Proteomes" id="UP000318453"/>
    </source>
</evidence>
<organism evidence="2 3">
    <name type="scientific">Euhalothece natronophila Z-M001</name>
    <dbReference type="NCBI Taxonomy" id="522448"/>
    <lineage>
        <taxon>Bacteria</taxon>
        <taxon>Bacillati</taxon>
        <taxon>Cyanobacteriota</taxon>
        <taxon>Cyanophyceae</taxon>
        <taxon>Oscillatoriophycideae</taxon>
        <taxon>Chroococcales</taxon>
        <taxon>Halothecacae</taxon>
        <taxon>Halothece cluster</taxon>
        <taxon>Euhalothece</taxon>
    </lineage>
</organism>
<evidence type="ECO:0000256" key="1">
    <source>
        <dbReference type="ARBA" id="ARBA00005651"/>
    </source>
</evidence>
<dbReference type="InterPro" id="IPR005368">
    <property type="entry name" value="UPF0175"/>
</dbReference>
<dbReference type="Pfam" id="PF03683">
    <property type="entry name" value="UPF0175"/>
    <property type="match status" value="1"/>
</dbReference>
<dbReference type="RefSeq" id="WP_146296573.1">
    <property type="nucleotide sequence ID" value="NZ_CP042326.1"/>
</dbReference>
<gene>
    <name evidence="2" type="ORF">FRE64_12670</name>
</gene>
<reference evidence="2 3" key="1">
    <citation type="submission" date="2019-08" db="EMBL/GenBank/DDBJ databases">
        <title>Carotenoids and Carotenoid Binding Proteins in the Halophilic Cyanobacterium Euhalothece sp. ZM00.</title>
        <authorList>
            <person name="Cho S.M."/>
            <person name="Song J.Y."/>
            <person name="Park Y.-I."/>
        </authorList>
    </citation>
    <scope>NUCLEOTIDE SEQUENCE [LARGE SCALE GENOMIC DNA]</scope>
    <source>
        <strain evidence="2 3">Z-M001</strain>
    </source>
</reference>
<dbReference type="KEGG" id="enn:FRE64_12670"/>
<dbReference type="AlphaFoldDB" id="A0A5B8NNT4"/>
<accession>A0A5B8NNT4</accession>
<keyword evidence="3" id="KW-1185">Reference proteome</keyword>
<comment type="similarity">
    <text evidence="1">Belongs to the UPF0175 family.</text>
</comment>
<evidence type="ECO:0000313" key="2">
    <source>
        <dbReference type="EMBL" id="QDZ40728.1"/>
    </source>
</evidence>
<dbReference type="InterPro" id="IPR052264">
    <property type="entry name" value="UPF0175_domain"/>
</dbReference>
<protein>
    <submittedName>
        <fullName evidence="2">UPF0175 family protein</fullName>
    </submittedName>
</protein>